<sequence length="440" mass="47595">MYIVSHVNFRDPPLTNSRIFQPSVSGLSTSSGTRVITRAYVESMMSSSVPATTSPVLARLNRLISWTRALITNTGIWLGSSILDETISTFLTSKMRPSEKMPWSLNCFCCAARMLAGASESHSLSVFSSPVMYASKTSGTMYSLSCLVRASVLKFGSSSLNALITLAPSVSAKKLPILSITVLIRTSNGFSASSHFSLNITSILPIAEFGLILILSLMLLSDLMLVATSAVPASSSLLMAFGLFSSSLSRRKRLCSLVSYKPYLEAPSSRVWLTSWYVFVFRIGSITWSTVSAVFSTVVLTPLPTGDSQALCATSPTTWAVFSTPLAIAPEDFCAALYASLARLNASLSPISSVADLSCLIWSESSLLFFHSLRNVSTKTCIGDFCPAQRAPPLENARIPTLGPRTTDVLYKMRPASMVVQVMEKFDIFFVSVICLCKLV</sequence>
<proteinExistence type="predicted"/>
<gene>
    <name evidence="2" type="ORF">OGAPHI_004724</name>
</gene>
<evidence type="ECO:0000313" key="2">
    <source>
        <dbReference type="EMBL" id="KAH3664010.1"/>
    </source>
</evidence>
<reference evidence="2" key="2">
    <citation type="submission" date="2021-01" db="EMBL/GenBank/DDBJ databases">
        <authorList>
            <person name="Schikora-Tamarit M.A."/>
        </authorList>
    </citation>
    <scope>NUCLEOTIDE SEQUENCE</scope>
    <source>
        <strain evidence="2">CBS6075</strain>
    </source>
</reference>
<feature type="transmembrane region" description="Helical" evidence="1">
    <location>
        <begin position="223"/>
        <end position="244"/>
    </location>
</feature>
<evidence type="ECO:0000313" key="3">
    <source>
        <dbReference type="Proteomes" id="UP000769157"/>
    </source>
</evidence>
<feature type="transmembrane region" description="Helical" evidence="1">
    <location>
        <begin position="196"/>
        <end position="217"/>
    </location>
</feature>
<dbReference type="RefSeq" id="XP_046060290.1">
    <property type="nucleotide sequence ID" value="XM_046205833.1"/>
</dbReference>
<comment type="caution">
    <text evidence="2">The sequence shown here is derived from an EMBL/GenBank/DDBJ whole genome shotgun (WGS) entry which is preliminary data.</text>
</comment>
<reference evidence="2" key="1">
    <citation type="journal article" date="2021" name="Open Biol.">
        <title>Shared evolutionary footprints suggest mitochondrial oxidative damage underlies multiple complex I losses in fungi.</title>
        <authorList>
            <person name="Schikora-Tamarit M.A."/>
            <person name="Marcet-Houben M."/>
            <person name="Nosek J."/>
            <person name="Gabaldon T."/>
        </authorList>
    </citation>
    <scope>NUCLEOTIDE SEQUENCE</scope>
    <source>
        <strain evidence="2">CBS6075</strain>
    </source>
</reference>
<keyword evidence="3" id="KW-1185">Reference proteome</keyword>
<keyword evidence="1" id="KW-1133">Transmembrane helix</keyword>
<keyword evidence="1" id="KW-0472">Membrane</keyword>
<accession>A0A9P8T3H6</accession>
<organism evidence="2 3">
    <name type="scientific">Ogataea philodendri</name>
    <dbReference type="NCBI Taxonomy" id="1378263"/>
    <lineage>
        <taxon>Eukaryota</taxon>
        <taxon>Fungi</taxon>
        <taxon>Dikarya</taxon>
        <taxon>Ascomycota</taxon>
        <taxon>Saccharomycotina</taxon>
        <taxon>Pichiomycetes</taxon>
        <taxon>Pichiales</taxon>
        <taxon>Pichiaceae</taxon>
        <taxon>Ogataea</taxon>
    </lineage>
</organism>
<protein>
    <submittedName>
        <fullName evidence="2">Uncharacterized protein</fullName>
    </submittedName>
</protein>
<dbReference type="EMBL" id="JAEUBE010000352">
    <property type="protein sequence ID" value="KAH3664010.1"/>
    <property type="molecule type" value="Genomic_DNA"/>
</dbReference>
<dbReference type="GeneID" id="70236689"/>
<name>A0A9P8T3H6_9ASCO</name>
<evidence type="ECO:0000256" key="1">
    <source>
        <dbReference type="SAM" id="Phobius"/>
    </source>
</evidence>
<keyword evidence="1" id="KW-0812">Transmembrane</keyword>
<dbReference type="Proteomes" id="UP000769157">
    <property type="component" value="Unassembled WGS sequence"/>
</dbReference>
<dbReference type="AlphaFoldDB" id="A0A9P8T3H6"/>